<evidence type="ECO:0000259" key="6">
    <source>
        <dbReference type="Pfam" id="PF13505"/>
    </source>
</evidence>
<dbReference type="InterPro" id="IPR051692">
    <property type="entry name" value="OMP-like"/>
</dbReference>
<dbReference type="EMBL" id="PJNW01000013">
    <property type="protein sequence ID" value="PKR88279.1"/>
    <property type="molecule type" value="Genomic_DNA"/>
</dbReference>
<protein>
    <submittedName>
        <fullName evidence="7">Porin family protein</fullName>
    </submittedName>
</protein>
<evidence type="ECO:0000256" key="5">
    <source>
        <dbReference type="ARBA" id="ARBA00038306"/>
    </source>
</evidence>
<dbReference type="InterPro" id="IPR027385">
    <property type="entry name" value="Beta-barrel_OMP"/>
</dbReference>
<sequence length="241" mass="25160">MDIIFAPSNSRAAFAYGQMQSVRGNSQVSPHRIVRSETMSKLLLGAVAGSALLLSVPVFAADLNEPIPQAPYAPPVETSSAFDWTGAYVGADVGYTWANQAASATKDHAGVVGGVFAGYNYQMPNNVVVGGEAEVAYGGADPLATWSGAVRGRAGYAFDNILVYGTVGGLVGQGEMELSGGNETRTHVGYQVGAGIEAALTENVTARAEYLYTDTNNRDYGVNEKGDLDGNTVKLGVGYKF</sequence>
<dbReference type="Pfam" id="PF13505">
    <property type="entry name" value="OMP_b-brl"/>
    <property type="match status" value="1"/>
</dbReference>
<gene>
    <name evidence="7" type="ORF">CXZ10_15920</name>
</gene>
<dbReference type="InterPro" id="IPR011250">
    <property type="entry name" value="OMP/PagP_B-barrel"/>
</dbReference>
<dbReference type="Gene3D" id="2.40.160.20">
    <property type="match status" value="1"/>
</dbReference>
<feature type="domain" description="Outer membrane protein beta-barrel" evidence="6">
    <location>
        <begin position="79"/>
        <end position="241"/>
    </location>
</feature>
<keyword evidence="2" id="KW-0732">Signal</keyword>
<evidence type="ECO:0000256" key="2">
    <source>
        <dbReference type="ARBA" id="ARBA00022729"/>
    </source>
</evidence>
<evidence type="ECO:0000313" key="8">
    <source>
        <dbReference type="Proteomes" id="UP000233491"/>
    </source>
</evidence>
<dbReference type="PANTHER" id="PTHR34001">
    <property type="entry name" value="BLL7405 PROTEIN"/>
    <property type="match status" value="1"/>
</dbReference>
<keyword evidence="4" id="KW-0998">Cell outer membrane</keyword>
<evidence type="ECO:0000313" key="7">
    <source>
        <dbReference type="EMBL" id="PKR88279.1"/>
    </source>
</evidence>
<comment type="subcellular location">
    <subcellularLocation>
        <location evidence="1">Cell outer membrane</location>
    </subcellularLocation>
</comment>
<comment type="similarity">
    <text evidence="5">Belongs to the Omp25/RopB family.</text>
</comment>
<keyword evidence="3" id="KW-0472">Membrane</keyword>
<name>A0A2N3LUK8_9HYPH</name>
<dbReference type="Proteomes" id="UP000233491">
    <property type="component" value="Unassembled WGS sequence"/>
</dbReference>
<dbReference type="SUPFAM" id="SSF56925">
    <property type="entry name" value="OMPA-like"/>
    <property type="match status" value="1"/>
</dbReference>
<evidence type="ECO:0000256" key="4">
    <source>
        <dbReference type="ARBA" id="ARBA00023237"/>
    </source>
</evidence>
<comment type="caution">
    <text evidence="7">The sequence shown here is derived from an EMBL/GenBank/DDBJ whole genome shotgun (WGS) entry which is preliminary data.</text>
</comment>
<dbReference type="PANTHER" id="PTHR34001:SF3">
    <property type="entry name" value="BLL7405 PROTEIN"/>
    <property type="match status" value="1"/>
</dbReference>
<evidence type="ECO:0000256" key="3">
    <source>
        <dbReference type="ARBA" id="ARBA00023136"/>
    </source>
</evidence>
<proteinExistence type="inferred from homology"/>
<evidence type="ECO:0000256" key="1">
    <source>
        <dbReference type="ARBA" id="ARBA00004442"/>
    </source>
</evidence>
<dbReference type="GO" id="GO:0009279">
    <property type="term" value="C:cell outer membrane"/>
    <property type="evidence" value="ECO:0007669"/>
    <property type="project" value="UniProtKB-SubCell"/>
</dbReference>
<reference evidence="7 8" key="1">
    <citation type="submission" date="2017-12" db="EMBL/GenBank/DDBJ databases">
        <title>Anaerobic carbon monoxide metabolism by Pleomorphomonas carboxyditropha sp. nov., a new mesophilic hydrogenogenic carboxidotroph.</title>
        <authorList>
            <person name="Esquivel-Elizondo S."/>
            <person name="Krajmalnik-Brown R."/>
        </authorList>
    </citation>
    <scope>NUCLEOTIDE SEQUENCE [LARGE SCALE GENOMIC DNA]</scope>
    <source>
        <strain evidence="7 8">R5-392</strain>
    </source>
</reference>
<accession>A0A2N3LUK8</accession>
<keyword evidence="8" id="KW-1185">Reference proteome</keyword>
<dbReference type="AlphaFoldDB" id="A0A2N3LUK8"/>
<organism evidence="7 8">
    <name type="scientific">Pleomorphomonas diazotrophica</name>
    <dbReference type="NCBI Taxonomy" id="1166257"/>
    <lineage>
        <taxon>Bacteria</taxon>
        <taxon>Pseudomonadati</taxon>
        <taxon>Pseudomonadota</taxon>
        <taxon>Alphaproteobacteria</taxon>
        <taxon>Hyphomicrobiales</taxon>
        <taxon>Pleomorphomonadaceae</taxon>
        <taxon>Pleomorphomonas</taxon>
    </lineage>
</organism>